<dbReference type="Proteomes" id="UP000245609">
    <property type="component" value="Unassembled WGS sequence"/>
</dbReference>
<comment type="caution">
    <text evidence="3">The sequence shown here is derived from an EMBL/GenBank/DDBJ whole genome shotgun (WGS) entry which is preliminary data.</text>
</comment>
<gene>
    <name evidence="3" type="ORF">BB560_004652</name>
    <name evidence="2" type="ORF">BB560_006307</name>
</gene>
<name>A0A2T9Z8U5_9FUNG</name>
<dbReference type="EMBL" id="MBFS01001487">
    <property type="protein sequence ID" value="PVV00947.1"/>
    <property type="molecule type" value="Genomic_DNA"/>
</dbReference>
<protein>
    <submittedName>
        <fullName evidence="3">Uncharacterized protein</fullName>
    </submittedName>
</protein>
<evidence type="ECO:0000313" key="4">
    <source>
        <dbReference type="Proteomes" id="UP000245609"/>
    </source>
</evidence>
<evidence type="ECO:0000313" key="3">
    <source>
        <dbReference type="EMBL" id="PVV00947.1"/>
    </source>
</evidence>
<keyword evidence="4" id="KW-1185">Reference proteome</keyword>
<sequence>MLASKNLFALTQRHLTFKLASVSAYRTFGSAKKLPEATHQSSTPEEVHNSPGQDTVSDSFLNQSVSYEEFNKCMSTQYPRTCQVIPEISDETPAHTHSANTY</sequence>
<reference evidence="3 4" key="1">
    <citation type="journal article" date="2018" name="MBio">
        <title>Comparative Genomics Reveals the Core Gene Toolbox for the Fungus-Insect Symbiosis.</title>
        <authorList>
            <person name="Wang Y."/>
            <person name="Stata M."/>
            <person name="Wang W."/>
            <person name="Stajich J.E."/>
            <person name="White M.M."/>
            <person name="Moncalvo J.M."/>
        </authorList>
    </citation>
    <scope>NUCLEOTIDE SEQUENCE [LARGE SCALE GENOMIC DNA]</scope>
    <source>
        <strain evidence="3 4">SC-DP-2</strain>
    </source>
</reference>
<proteinExistence type="predicted"/>
<feature type="compositionally biased region" description="Polar residues" evidence="1">
    <location>
        <begin position="38"/>
        <end position="58"/>
    </location>
</feature>
<dbReference type="AlphaFoldDB" id="A0A2T9Z8U5"/>
<organism evidence="3 4">
    <name type="scientific">Smittium megazygosporum</name>
    <dbReference type="NCBI Taxonomy" id="133381"/>
    <lineage>
        <taxon>Eukaryota</taxon>
        <taxon>Fungi</taxon>
        <taxon>Fungi incertae sedis</taxon>
        <taxon>Zoopagomycota</taxon>
        <taxon>Kickxellomycotina</taxon>
        <taxon>Harpellomycetes</taxon>
        <taxon>Harpellales</taxon>
        <taxon>Legeriomycetaceae</taxon>
        <taxon>Smittium</taxon>
    </lineage>
</organism>
<feature type="region of interest" description="Disordered" evidence="1">
    <location>
        <begin position="33"/>
        <end position="58"/>
    </location>
</feature>
<evidence type="ECO:0000313" key="2">
    <source>
        <dbReference type="EMBL" id="PVU89297.1"/>
    </source>
</evidence>
<evidence type="ECO:0000256" key="1">
    <source>
        <dbReference type="SAM" id="MobiDB-lite"/>
    </source>
</evidence>
<dbReference type="EMBL" id="MBFS01003062">
    <property type="protein sequence ID" value="PVU89297.1"/>
    <property type="molecule type" value="Genomic_DNA"/>
</dbReference>
<accession>A0A2T9Z8U5</accession>